<gene>
    <name evidence="2" type="ORF">D5400_16995</name>
</gene>
<name>A0A3Q8XSG8_9HYPH</name>
<dbReference type="RefSeq" id="WP_126011073.1">
    <property type="nucleotide sequence ID" value="NZ_CP032509.1"/>
</dbReference>
<evidence type="ECO:0000256" key="1">
    <source>
        <dbReference type="SAM" id="MobiDB-lite"/>
    </source>
</evidence>
<dbReference type="KEGG" id="abaw:D5400_16995"/>
<dbReference type="AlphaFoldDB" id="A0A3Q8XSG8"/>
<protein>
    <submittedName>
        <fullName evidence="2">Uncharacterized protein</fullName>
    </submittedName>
</protein>
<accession>A0A3Q8XSG8</accession>
<proteinExistence type="predicted"/>
<organism evidence="2 3">
    <name type="scientific">Georhizobium profundi</name>
    <dbReference type="NCBI Taxonomy" id="2341112"/>
    <lineage>
        <taxon>Bacteria</taxon>
        <taxon>Pseudomonadati</taxon>
        <taxon>Pseudomonadota</taxon>
        <taxon>Alphaproteobacteria</taxon>
        <taxon>Hyphomicrobiales</taxon>
        <taxon>Rhizobiaceae</taxon>
        <taxon>Georhizobium</taxon>
    </lineage>
</organism>
<evidence type="ECO:0000313" key="2">
    <source>
        <dbReference type="EMBL" id="AZN72747.1"/>
    </source>
</evidence>
<dbReference type="Proteomes" id="UP000268192">
    <property type="component" value="Chromosome"/>
</dbReference>
<dbReference type="EMBL" id="CP032509">
    <property type="protein sequence ID" value="AZN72747.1"/>
    <property type="molecule type" value="Genomic_DNA"/>
</dbReference>
<dbReference type="OrthoDB" id="8455228at2"/>
<keyword evidence="3" id="KW-1185">Reference proteome</keyword>
<evidence type="ECO:0000313" key="3">
    <source>
        <dbReference type="Proteomes" id="UP000268192"/>
    </source>
</evidence>
<feature type="region of interest" description="Disordered" evidence="1">
    <location>
        <begin position="39"/>
        <end position="64"/>
    </location>
</feature>
<reference evidence="2 3" key="1">
    <citation type="submission" date="2018-09" db="EMBL/GenBank/DDBJ databases">
        <title>Marinorhizobium profundi gen. nov., sp. nov., isolated from a deep-sea sediment sample from the New Britain Trench and proposal of Marinorhizobiaceae fam. nov. in the order Rhizobiales of the class Alphaproteobacteria.</title>
        <authorList>
            <person name="Cao J."/>
        </authorList>
    </citation>
    <scope>NUCLEOTIDE SEQUENCE [LARGE SCALE GENOMIC DNA]</scope>
    <source>
        <strain evidence="2 3">WS11</strain>
    </source>
</reference>
<sequence length="64" mass="6824">MIKAILTKPLDGMPEGTEREFAQADFDRLKKLGAVRKATAGDSAIKRASPPSNKKAPAVTNKSV</sequence>